<protein>
    <recommendedName>
        <fullName evidence="4">CAP-Gly domain-containing protein</fullName>
    </recommendedName>
</protein>
<sequence>MSSFAIHTAVEIQLKEQLVQGVVMFVGAVEFAAGDDWVGIRLTTGSLGLGKNDGSVSGKKYFEAGQDKNGIFVRSSQVKRREGMSRLDELKLKREIAAFDPNERRTSTSSAAGVNTASSSTSHSTSRLDALRAKRASLTQKKDGTIVGGDHAVAEQLTSQIMKLKKSLQDVKDDNEALRRVAEMQKEKMQEAKKEKEELESALREFRDSSLRNSLTPQKGEGTPSKIPNAVRRMSFNASTGVSKEAHAALKEELEEMTKKYEDSDTQVKWYQKENEKTSSMLSSRTTECSVIQKNLESLKSSRRDSVAKDAKTSASLQATLNSLTRKNQDLEAKNEENKERMETLTLDLEEVRLEKETLEEKVEELTLDYETAQIEVEELKEELESNIMEDEGGDTDEAQLKTENKRLREGLMRLRETSSASQSEMAKKLRQAEKAAEAATKLQKEVGDLRNHKRKSVIEIGELKEFVDSAKSFEDTVEDLSLKNLQLEDEVTQLEEKVNDLEEEVEMAAEMEEVQAEELSAALLDVQAGETTIKNLQEAIRLQREQEKEYETTTKKYRDLVADLKRERDHLLASMKDTEGDQSSLIEKSQQVLAKAAREAKLISELKGKDHLFQKLRMQRPISSMQLSTLEAFLPSEVSGLFTSALSGDVTLQRVCGASALGLEDLFSYWSSGHGSKGDEVSVDTKSALAACGGECKLGECFVDAAMASYRVMLALGMGVVEEEKKDDAVKVSSFAGGEFKEVESLAIRLVEKIGSDKAAGISVQDAELIDFKDQIEKAVQAMSQYWDSELPLIPADWNPQGIDQVRDIYVAGCLCSSVNYRLASFFTPEIAGNLKKLSIENMKLRMAINEEVRLGTEDTGEYLNTVRTVVSTIHNNFDGDDFSQISKSIEAAIAGVTKCLKSARSGGTGITALLPTSLNSFENSCKYLEDMKAEENVWTRRSATLQQKFLDGAAAGKKLEEIRSNFESTKAALEEKERELTMLKKKISQFEDMLAEGPGSAKEEKENEEESEKFVTMKNENAMLHEAMEVLHAQVEEYESELKFMKGGKGGKGKSPMRLSSRAGSMASRSDSVVSRSSRLDTASSMADFDDSEGAIQILRPLLRAARLETATWKNKALGNDIDSLPSLRKQRSAQGIILASRANMLGMAQPQGGDGEKDEKVKYDETLRFGRGELVKAMADLRLAKASSRIIKIGGSLEKSREARVEAVAKLEEVVDENKWTLKGFEKPALEKSSSHKLKQGASLAARVTLNCAPGDGNKGVIVGYFGSDLEMNQIMGY</sequence>
<feature type="coiled-coil region" evidence="2">
    <location>
        <begin position="314"/>
        <end position="582"/>
    </location>
</feature>
<dbReference type="PROSITE" id="PS50245">
    <property type="entry name" value="CAP_GLY_2"/>
    <property type="match status" value="1"/>
</dbReference>
<keyword evidence="1 2" id="KW-0175">Coiled coil</keyword>
<evidence type="ECO:0000256" key="3">
    <source>
        <dbReference type="SAM" id="MobiDB-lite"/>
    </source>
</evidence>
<feature type="domain" description="CAP-Gly" evidence="4">
    <location>
        <begin position="37"/>
        <end position="74"/>
    </location>
</feature>
<dbReference type="PROSITE" id="PS00845">
    <property type="entry name" value="CAP_GLY_1"/>
    <property type="match status" value="1"/>
</dbReference>
<feature type="region of interest" description="Disordered" evidence="3">
    <location>
        <begin position="1048"/>
        <end position="1081"/>
    </location>
</feature>
<evidence type="ECO:0000256" key="2">
    <source>
        <dbReference type="SAM" id="Coils"/>
    </source>
</evidence>
<feature type="compositionally biased region" description="Low complexity" evidence="3">
    <location>
        <begin position="1070"/>
        <end position="1079"/>
    </location>
</feature>
<dbReference type="SUPFAM" id="SSF74924">
    <property type="entry name" value="Cap-Gly domain"/>
    <property type="match status" value="1"/>
</dbReference>
<feature type="coiled-coil region" evidence="2">
    <location>
        <begin position="958"/>
        <end position="1043"/>
    </location>
</feature>
<feature type="region of interest" description="Disordered" evidence="3">
    <location>
        <begin position="204"/>
        <end position="228"/>
    </location>
</feature>
<feature type="compositionally biased region" description="Low complexity" evidence="3">
    <location>
        <begin position="116"/>
        <end position="125"/>
    </location>
</feature>
<dbReference type="InterPro" id="IPR036859">
    <property type="entry name" value="CAP-Gly_dom_sf"/>
</dbReference>
<dbReference type="Gene3D" id="2.30.30.190">
    <property type="entry name" value="CAP Gly-rich-like domain"/>
    <property type="match status" value="1"/>
</dbReference>
<gene>
    <name evidence="5" type="ORF">TrVE_jg518</name>
</gene>
<evidence type="ECO:0000259" key="4">
    <source>
        <dbReference type="PROSITE" id="PS50245"/>
    </source>
</evidence>
<dbReference type="PANTHER" id="PTHR32083:SF48">
    <property type="entry name" value="TRANS-GOLGI NETWORK-LOCALIZED SYP41-INTERACTING PROTEIN 1"/>
    <property type="match status" value="1"/>
</dbReference>
<evidence type="ECO:0000256" key="1">
    <source>
        <dbReference type="ARBA" id="ARBA00023054"/>
    </source>
</evidence>
<evidence type="ECO:0000313" key="6">
    <source>
        <dbReference type="Proteomes" id="UP001165160"/>
    </source>
</evidence>
<proteinExistence type="predicted"/>
<name>A0A9W6Z8M1_9STRA</name>
<dbReference type="SMART" id="SM01052">
    <property type="entry name" value="CAP_GLY"/>
    <property type="match status" value="1"/>
</dbReference>
<reference evidence="6" key="1">
    <citation type="journal article" date="2023" name="Commun. Biol.">
        <title>Genome analysis of Parmales, the sister group of diatoms, reveals the evolutionary specialization of diatoms from phago-mixotrophs to photoautotrophs.</title>
        <authorList>
            <person name="Ban H."/>
            <person name="Sato S."/>
            <person name="Yoshikawa S."/>
            <person name="Yamada K."/>
            <person name="Nakamura Y."/>
            <person name="Ichinomiya M."/>
            <person name="Sato N."/>
            <person name="Blanc-Mathieu R."/>
            <person name="Endo H."/>
            <person name="Kuwata A."/>
            <person name="Ogata H."/>
        </authorList>
    </citation>
    <scope>NUCLEOTIDE SEQUENCE [LARGE SCALE GENOMIC DNA]</scope>
    <source>
        <strain evidence="6">NIES 3699</strain>
    </source>
</reference>
<dbReference type="Pfam" id="PF01302">
    <property type="entry name" value="CAP_GLY"/>
    <property type="match status" value="1"/>
</dbReference>
<keyword evidence="6" id="KW-1185">Reference proteome</keyword>
<feature type="region of interest" description="Disordered" evidence="3">
    <location>
        <begin position="101"/>
        <end position="129"/>
    </location>
</feature>
<dbReference type="GO" id="GO:0005856">
    <property type="term" value="C:cytoskeleton"/>
    <property type="evidence" value="ECO:0007669"/>
    <property type="project" value="TreeGrafter"/>
</dbReference>
<dbReference type="InterPro" id="IPR000938">
    <property type="entry name" value="CAP-Gly_domain"/>
</dbReference>
<evidence type="ECO:0000313" key="5">
    <source>
        <dbReference type="EMBL" id="GMH46583.1"/>
    </source>
</evidence>
<dbReference type="EMBL" id="BRXX01000548">
    <property type="protein sequence ID" value="GMH46583.1"/>
    <property type="molecule type" value="Genomic_DNA"/>
</dbReference>
<accession>A0A9W6Z8M1</accession>
<organism evidence="5 6">
    <name type="scientific">Triparma verrucosa</name>
    <dbReference type="NCBI Taxonomy" id="1606542"/>
    <lineage>
        <taxon>Eukaryota</taxon>
        <taxon>Sar</taxon>
        <taxon>Stramenopiles</taxon>
        <taxon>Ochrophyta</taxon>
        <taxon>Bolidophyceae</taxon>
        <taxon>Parmales</taxon>
        <taxon>Triparmaceae</taxon>
        <taxon>Triparma</taxon>
    </lineage>
</organism>
<dbReference type="PANTHER" id="PTHR32083">
    <property type="entry name" value="CILIA AND FLAGELLA-ASSOCIATED PROTEIN 58-RELATED"/>
    <property type="match status" value="1"/>
</dbReference>
<comment type="caution">
    <text evidence="5">The sequence shown here is derived from an EMBL/GenBank/DDBJ whole genome shotgun (WGS) entry which is preliminary data.</text>
</comment>
<dbReference type="Proteomes" id="UP001165160">
    <property type="component" value="Unassembled WGS sequence"/>
</dbReference>